<accession>A0A7S2NWF0</accession>
<dbReference type="SUPFAM" id="SSF46458">
    <property type="entry name" value="Globin-like"/>
    <property type="match status" value="1"/>
</dbReference>
<dbReference type="InterPro" id="IPR012292">
    <property type="entry name" value="Globin/Proto"/>
</dbReference>
<dbReference type="InterPro" id="IPR009050">
    <property type="entry name" value="Globin-like_sf"/>
</dbReference>
<gene>
    <name evidence="2" type="ORF">LDAN0321_LOCUS3389</name>
</gene>
<protein>
    <submittedName>
        <fullName evidence="2">Uncharacterized protein</fullName>
    </submittedName>
</protein>
<organism evidence="2">
    <name type="scientific">Leptocylindrus danicus</name>
    <dbReference type="NCBI Taxonomy" id="163516"/>
    <lineage>
        <taxon>Eukaryota</taxon>
        <taxon>Sar</taxon>
        <taxon>Stramenopiles</taxon>
        <taxon>Ochrophyta</taxon>
        <taxon>Bacillariophyta</taxon>
        <taxon>Coscinodiscophyceae</taxon>
        <taxon>Chaetocerotophycidae</taxon>
        <taxon>Leptocylindrales</taxon>
        <taxon>Leptocylindraceae</taxon>
        <taxon>Leptocylindrus</taxon>
    </lineage>
</organism>
<dbReference type="EMBL" id="HBGY01005549">
    <property type="protein sequence ID" value="CAD9562136.1"/>
    <property type="molecule type" value="Transcribed_RNA"/>
</dbReference>
<evidence type="ECO:0000313" key="2">
    <source>
        <dbReference type="EMBL" id="CAD9562136.1"/>
    </source>
</evidence>
<name>A0A7S2NWF0_9STRA</name>
<dbReference type="Gene3D" id="1.10.490.10">
    <property type="entry name" value="Globins"/>
    <property type="match status" value="1"/>
</dbReference>
<proteinExistence type="predicted"/>
<feature type="region of interest" description="Disordered" evidence="1">
    <location>
        <begin position="84"/>
        <end position="116"/>
    </location>
</feature>
<sequence length="368" mass="42663">MSSSETVPFAVIDRTYQPTPETAQLLQEIGGVEALKRMTSIFYTRVFRNPHLKVFFHNEQDPHAERLANWVAEKMGGVTERELQDFKKEEESTKQADELNEEKKAGPDESKNLNFEEEINREDEVACTPTCEEDQCPFVSVRGVTKSGIKQCPIWIAKHPWTYEREVHRPMIDAPIYIQNEYNGQMEETTTVVHDRSSAHFAGWHCIKRPKDDIGQHFMLDDCRAWMRLHFWACRSAGLFYTPDYHGIKDIDGALTQVNGNSDSNKPKEALSKETQIKFEQWYTRFLGHFVRVYERQAPPFTLTEAEWSADVNCLRAYVEALEQGLHGMEDVVDVTFDLEAIGLMEPAERRERVRYLKRSGWPYNTTG</sequence>
<reference evidence="2" key="1">
    <citation type="submission" date="2021-01" db="EMBL/GenBank/DDBJ databases">
        <authorList>
            <person name="Corre E."/>
            <person name="Pelletier E."/>
            <person name="Niang G."/>
            <person name="Scheremetjew M."/>
            <person name="Finn R."/>
            <person name="Kale V."/>
            <person name="Holt S."/>
            <person name="Cochrane G."/>
            <person name="Meng A."/>
            <person name="Brown T."/>
            <person name="Cohen L."/>
        </authorList>
    </citation>
    <scope>NUCLEOTIDE SEQUENCE</scope>
    <source>
        <strain evidence="2">B650</strain>
    </source>
</reference>
<evidence type="ECO:0000256" key="1">
    <source>
        <dbReference type="SAM" id="MobiDB-lite"/>
    </source>
</evidence>
<dbReference type="GO" id="GO:0019825">
    <property type="term" value="F:oxygen binding"/>
    <property type="evidence" value="ECO:0007669"/>
    <property type="project" value="InterPro"/>
</dbReference>
<feature type="compositionally biased region" description="Basic and acidic residues" evidence="1">
    <location>
        <begin position="84"/>
        <end position="111"/>
    </location>
</feature>
<dbReference type="GO" id="GO:0020037">
    <property type="term" value="F:heme binding"/>
    <property type="evidence" value="ECO:0007669"/>
    <property type="project" value="InterPro"/>
</dbReference>
<dbReference type="AlphaFoldDB" id="A0A7S2NWF0"/>